<proteinExistence type="predicted"/>
<dbReference type="Pfam" id="PF00096">
    <property type="entry name" value="zf-C2H2"/>
    <property type="match status" value="1"/>
</dbReference>
<dbReference type="GO" id="GO:0008270">
    <property type="term" value="F:zinc ion binding"/>
    <property type="evidence" value="ECO:0007669"/>
    <property type="project" value="UniProtKB-KW"/>
</dbReference>
<keyword evidence="1" id="KW-0479">Metal-binding</keyword>
<feature type="domain" description="C2H2-type" evidence="4">
    <location>
        <begin position="173"/>
        <end position="200"/>
    </location>
</feature>
<protein>
    <recommendedName>
        <fullName evidence="4">C2H2-type domain-containing protein</fullName>
    </recommendedName>
</protein>
<sequence length="204" mass="22840">MRMLCMICGESIGLVGIEGFQEIDGETGKVRDILPLRYPFRGSMVGSPDAFHSIPAPFAPEIDFEFARCPYGRIHRPMVLDDAVLTHKGLVRLPKDGSPAYLDKTASTEVDRHSIGDRVIQVPDDVAERMAREALDPKVFVSDEVPKDTIFVMDKDTKIEFVPPTLETRSPPFVCPVCDKVFETKRQLQGHMMSHKKAKGRGKK</sequence>
<evidence type="ECO:0000313" key="5">
    <source>
        <dbReference type="EMBL" id="QJA65358.1"/>
    </source>
</evidence>
<dbReference type="AlphaFoldDB" id="A0A6M3J7C1"/>
<evidence type="ECO:0000256" key="1">
    <source>
        <dbReference type="ARBA" id="ARBA00022723"/>
    </source>
</evidence>
<evidence type="ECO:0000256" key="2">
    <source>
        <dbReference type="ARBA" id="ARBA00022771"/>
    </source>
</evidence>
<reference evidence="5" key="1">
    <citation type="submission" date="2020-03" db="EMBL/GenBank/DDBJ databases">
        <title>The deep terrestrial virosphere.</title>
        <authorList>
            <person name="Holmfeldt K."/>
            <person name="Nilsson E."/>
            <person name="Simone D."/>
            <person name="Lopez-Fernandez M."/>
            <person name="Wu X."/>
            <person name="de Brujin I."/>
            <person name="Lundin D."/>
            <person name="Andersson A."/>
            <person name="Bertilsson S."/>
            <person name="Dopson M."/>
        </authorList>
    </citation>
    <scope>NUCLEOTIDE SEQUENCE</scope>
    <source>
        <strain evidence="5">MM415B00400</strain>
    </source>
</reference>
<keyword evidence="3" id="KW-0862">Zinc</keyword>
<dbReference type="EMBL" id="MT141537">
    <property type="protein sequence ID" value="QJA65358.1"/>
    <property type="molecule type" value="Genomic_DNA"/>
</dbReference>
<evidence type="ECO:0000259" key="4">
    <source>
        <dbReference type="PROSITE" id="PS50157"/>
    </source>
</evidence>
<name>A0A6M3J7C1_9ZZZZ</name>
<dbReference type="SMART" id="SM00355">
    <property type="entry name" value="ZnF_C2H2"/>
    <property type="match status" value="1"/>
</dbReference>
<keyword evidence="2" id="KW-0863">Zinc-finger</keyword>
<gene>
    <name evidence="5" type="ORF">MM415B00400_0013</name>
</gene>
<dbReference type="InterPro" id="IPR036236">
    <property type="entry name" value="Znf_C2H2_sf"/>
</dbReference>
<evidence type="ECO:0000256" key="3">
    <source>
        <dbReference type="ARBA" id="ARBA00022833"/>
    </source>
</evidence>
<dbReference type="SUPFAM" id="SSF57667">
    <property type="entry name" value="beta-beta-alpha zinc fingers"/>
    <property type="match status" value="1"/>
</dbReference>
<dbReference type="FunFam" id="3.30.160.60:FF:000446">
    <property type="entry name" value="Zinc finger protein"/>
    <property type="match status" value="1"/>
</dbReference>
<organism evidence="5">
    <name type="scientific">viral metagenome</name>
    <dbReference type="NCBI Taxonomy" id="1070528"/>
    <lineage>
        <taxon>unclassified sequences</taxon>
        <taxon>metagenomes</taxon>
        <taxon>organismal metagenomes</taxon>
    </lineage>
</organism>
<dbReference type="PROSITE" id="PS00028">
    <property type="entry name" value="ZINC_FINGER_C2H2_1"/>
    <property type="match status" value="1"/>
</dbReference>
<dbReference type="Gene3D" id="3.30.160.60">
    <property type="entry name" value="Classic Zinc Finger"/>
    <property type="match status" value="1"/>
</dbReference>
<dbReference type="PROSITE" id="PS50157">
    <property type="entry name" value="ZINC_FINGER_C2H2_2"/>
    <property type="match status" value="1"/>
</dbReference>
<accession>A0A6M3J7C1</accession>
<dbReference type="InterPro" id="IPR013087">
    <property type="entry name" value="Znf_C2H2_type"/>
</dbReference>